<dbReference type="WBParaSite" id="Hba_15369">
    <property type="protein sequence ID" value="Hba_15369"/>
    <property type="gene ID" value="Hba_15369"/>
</dbReference>
<protein>
    <recommendedName>
        <fullName evidence="3">Metalloendopeptidase</fullName>
        <ecNumber evidence="3">3.4.24.-</ecNumber>
    </recommendedName>
</protein>
<accession>A0A1I7XCE9</accession>
<sequence>MLNALPRNSPQKWSKIVDSRGNNVIPFVITGIYDQHELRIIYDAMHRLEQNTCIRFRKRSNERDYIDIQNQASEGCYTSVGRLSGRNIVMLEANDIATCIEPDIVIHELFHTIGLWHEHMRYDRDNYITVHYKNINPMYQSQFDKVSKFEAETYGIPYDYTSVMHYAETAFAIKGKISMETKDPAYQKVIGHHRDASVNDYKKICMIYGCSKCIGASFNIDELVMGITPIPITKAPIQPLLPLYKRKHKECYDVFPPFCYSLSQNNILDCNFLGNDYCCSSCASQRPIYGSDTIRFSINSN</sequence>
<dbReference type="EC" id="3.4.24.-" evidence="3"/>
<feature type="binding site" evidence="2">
    <location>
        <position position="117"/>
    </location>
    <ligand>
        <name>Zn(2+)</name>
        <dbReference type="ChEBI" id="CHEBI:29105"/>
        <note>catalytic</note>
    </ligand>
</feature>
<dbReference type="Gene3D" id="3.40.390.10">
    <property type="entry name" value="Collagenase (Catalytic Domain)"/>
    <property type="match status" value="1"/>
</dbReference>
<organism evidence="5 6">
    <name type="scientific">Heterorhabditis bacteriophora</name>
    <name type="common">Entomopathogenic nematode worm</name>
    <dbReference type="NCBI Taxonomy" id="37862"/>
    <lineage>
        <taxon>Eukaryota</taxon>
        <taxon>Metazoa</taxon>
        <taxon>Ecdysozoa</taxon>
        <taxon>Nematoda</taxon>
        <taxon>Chromadorea</taxon>
        <taxon>Rhabditida</taxon>
        <taxon>Rhabditina</taxon>
        <taxon>Rhabditomorpha</taxon>
        <taxon>Strongyloidea</taxon>
        <taxon>Heterorhabditidae</taxon>
        <taxon>Heterorhabditis</taxon>
    </lineage>
</organism>
<feature type="active site" evidence="2">
    <location>
        <position position="108"/>
    </location>
</feature>
<feature type="binding site" evidence="2">
    <location>
        <position position="107"/>
    </location>
    <ligand>
        <name>Zn(2+)</name>
        <dbReference type="ChEBI" id="CHEBI:29105"/>
        <note>catalytic</note>
    </ligand>
</feature>
<dbReference type="PRINTS" id="PR00480">
    <property type="entry name" value="ASTACIN"/>
</dbReference>
<dbReference type="CDD" id="cd04280">
    <property type="entry name" value="ZnMc_astacin_like"/>
    <property type="match status" value="1"/>
</dbReference>
<dbReference type="Pfam" id="PF01400">
    <property type="entry name" value="Astacin"/>
    <property type="match status" value="1"/>
</dbReference>
<reference evidence="6" key="1">
    <citation type="submission" date="2016-11" db="UniProtKB">
        <authorList>
            <consortium name="WormBaseParasite"/>
        </authorList>
    </citation>
    <scope>IDENTIFICATION</scope>
</reference>
<dbReference type="PROSITE" id="PS51864">
    <property type="entry name" value="ASTACIN"/>
    <property type="match status" value="1"/>
</dbReference>
<keyword evidence="5" id="KW-1185">Reference proteome</keyword>
<dbReference type="Proteomes" id="UP000095283">
    <property type="component" value="Unplaced"/>
</dbReference>
<evidence type="ECO:0000256" key="3">
    <source>
        <dbReference type="RuleBase" id="RU361183"/>
    </source>
</evidence>
<name>A0A1I7XCE9_HETBA</name>
<feature type="binding site" evidence="2">
    <location>
        <position position="111"/>
    </location>
    <ligand>
        <name>Zn(2+)</name>
        <dbReference type="ChEBI" id="CHEBI:29105"/>
        <note>catalytic</note>
    </ligand>
</feature>
<evidence type="ECO:0000256" key="2">
    <source>
        <dbReference type="PROSITE-ProRule" id="PRU01211"/>
    </source>
</evidence>
<dbReference type="SUPFAM" id="SSF55486">
    <property type="entry name" value="Metalloproteases ('zincins'), catalytic domain"/>
    <property type="match status" value="1"/>
</dbReference>
<comment type="caution">
    <text evidence="2">Lacks conserved residue(s) required for the propagation of feature annotation.</text>
</comment>
<dbReference type="GO" id="GO:0004222">
    <property type="term" value="F:metalloendopeptidase activity"/>
    <property type="evidence" value="ECO:0007669"/>
    <property type="project" value="UniProtKB-UniRule"/>
</dbReference>
<dbReference type="PANTHER" id="PTHR10127:SF880">
    <property type="entry name" value="ZINC METALLOPROTEINASE NAS-5"/>
    <property type="match status" value="1"/>
</dbReference>
<keyword evidence="2 3" id="KW-0482">Metalloprotease</keyword>
<keyword evidence="2 3" id="KW-0862">Zinc</keyword>
<dbReference type="GO" id="GO:0006508">
    <property type="term" value="P:proteolysis"/>
    <property type="evidence" value="ECO:0007669"/>
    <property type="project" value="UniProtKB-KW"/>
</dbReference>
<dbReference type="GO" id="GO:0008270">
    <property type="term" value="F:zinc ion binding"/>
    <property type="evidence" value="ECO:0007669"/>
    <property type="project" value="UniProtKB-UniRule"/>
</dbReference>
<keyword evidence="2 3" id="KW-0378">Hydrolase</keyword>
<dbReference type="AlphaFoldDB" id="A0A1I7XCE9"/>
<feature type="domain" description="Peptidase M12A" evidence="4">
    <location>
        <begin position="3"/>
        <end position="211"/>
    </location>
</feature>
<proteinExistence type="predicted"/>
<dbReference type="PANTHER" id="PTHR10127">
    <property type="entry name" value="DISCOIDIN, CUB, EGF, LAMININ , AND ZINC METALLOPROTEASE DOMAIN CONTAINING"/>
    <property type="match status" value="1"/>
</dbReference>
<keyword evidence="2 3" id="KW-0645">Protease</keyword>
<evidence type="ECO:0000259" key="4">
    <source>
        <dbReference type="PROSITE" id="PS51864"/>
    </source>
</evidence>
<keyword evidence="2 3" id="KW-0479">Metal-binding</keyword>
<dbReference type="InterPro" id="IPR006026">
    <property type="entry name" value="Peptidase_Metallo"/>
</dbReference>
<keyword evidence="1" id="KW-1015">Disulfide bond</keyword>
<dbReference type="SMART" id="SM00235">
    <property type="entry name" value="ZnMc"/>
    <property type="match status" value="1"/>
</dbReference>
<dbReference type="InterPro" id="IPR001506">
    <property type="entry name" value="Peptidase_M12A"/>
</dbReference>
<comment type="cofactor">
    <cofactor evidence="2 3">
        <name>Zn(2+)</name>
        <dbReference type="ChEBI" id="CHEBI:29105"/>
    </cofactor>
    <text evidence="2 3">Binds 1 zinc ion per subunit.</text>
</comment>
<evidence type="ECO:0000313" key="6">
    <source>
        <dbReference type="WBParaSite" id="Hba_15369"/>
    </source>
</evidence>
<dbReference type="InterPro" id="IPR024079">
    <property type="entry name" value="MetalloPept_cat_dom_sf"/>
</dbReference>
<dbReference type="InterPro" id="IPR034035">
    <property type="entry name" value="Astacin-like_dom"/>
</dbReference>
<evidence type="ECO:0000256" key="1">
    <source>
        <dbReference type="ARBA" id="ARBA00023157"/>
    </source>
</evidence>
<evidence type="ECO:0000313" key="5">
    <source>
        <dbReference type="Proteomes" id="UP000095283"/>
    </source>
</evidence>